<accession>A0AB38X8A1</accession>
<evidence type="ECO:0000313" key="2">
    <source>
        <dbReference type="EMBL" id="WAD02935.1"/>
    </source>
</evidence>
<dbReference type="EMBL" id="CP113119">
    <property type="protein sequence ID" value="WAD02935.1"/>
    <property type="molecule type" value="Genomic_DNA"/>
</dbReference>
<proteinExistence type="predicted"/>
<dbReference type="AlphaFoldDB" id="A0AB38X8A1"/>
<dbReference type="Proteomes" id="UP001164768">
    <property type="component" value="Plasmid pBRV691"/>
</dbReference>
<dbReference type="RefSeq" id="WP_267668736.1">
    <property type="nucleotide sequence ID" value="NZ_CP113119.1"/>
</dbReference>
<evidence type="ECO:0000259" key="1">
    <source>
        <dbReference type="Pfam" id="PF26635"/>
    </source>
</evidence>
<reference evidence="2" key="1">
    <citation type="submission" date="2022-11" db="EMBL/GenBank/DDBJ databases">
        <title>Whole genome sequence of Levilactobacillus brevis SMB091.</title>
        <authorList>
            <person name="Kim J.-M."/>
            <person name="Kim O.-C."/>
            <person name="Choi Y.H."/>
            <person name="Han N.S."/>
            <person name="Hurh B."/>
        </authorList>
    </citation>
    <scope>NUCLEOTIDE SEQUENCE</scope>
    <source>
        <strain evidence="2">SMB091</strain>
        <plasmid evidence="2">pBRV691</plasmid>
    </source>
</reference>
<dbReference type="Pfam" id="PF26635">
    <property type="entry name" value="DUF8208"/>
    <property type="match status" value="1"/>
</dbReference>
<geneLocation type="plasmid" evidence="2 3">
    <name>pBRV691</name>
</geneLocation>
<gene>
    <name evidence="2" type="ORF">ORR04_12590</name>
</gene>
<dbReference type="InterPro" id="IPR058521">
    <property type="entry name" value="DUF8208"/>
</dbReference>
<feature type="domain" description="DUF8208" evidence="1">
    <location>
        <begin position="3"/>
        <end position="176"/>
    </location>
</feature>
<protein>
    <recommendedName>
        <fullName evidence="1">DUF8208 domain-containing protein</fullName>
    </recommendedName>
</protein>
<sequence length="182" mass="20333">MTSVMTACAVIIILPWLVGEFNSITVHATTEMNSAVTGTKNESFEDSLKHVVVSPYKDNTIDWLVMAEKNFNTNPKKIGGSKGWSDFNRIDTDNLNSINFTVNIAKDNIGYVSDKNKLNTNVFKYQLDTGVTDTHNTKVAKLDLPATQVSGITHMGQLVYPRYHVNWIAVIVELILLDGFFF</sequence>
<evidence type="ECO:0000313" key="3">
    <source>
        <dbReference type="Proteomes" id="UP001164768"/>
    </source>
</evidence>
<organism evidence="2 3">
    <name type="scientific">Levilactobacillus brevis</name>
    <name type="common">Lactobacillus brevis</name>
    <dbReference type="NCBI Taxonomy" id="1580"/>
    <lineage>
        <taxon>Bacteria</taxon>
        <taxon>Bacillati</taxon>
        <taxon>Bacillota</taxon>
        <taxon>Bacilli</taxon>
        <taxon>Lactobacillales</taxon>
        <taxon>Lactobacillaceae</taxon>
        <taxon>Levilactobacillus</taxon>
    </lineage>
</organism>
<keyword evidence="2" id="KW-0614">Plasmid</keyword>
<name>A0AB38X8A1_LEVBR</name>